<dbReference type="GO" id="GO:0005524">
    <property type="term" value="F:ATP binding"/>
    <property type="evidence" value="ECO:0007669"/>
    <property type="project" value="UniProtKB-KW"/>
</dbReference>
<dbReference type="FunFam" id="3.90.640.10:FF:000003">
    <property type="entry name" value="Molecular chaperone DnaK"/>
    <property type="match status" value="1"/>
</dbReference>
<dbReference type="Pfam" id="PF00012">
    <property type="entry name" value="HSP70"/>
    <property type="match status" value="1"/>
</dbReference>
<name>A0AAP0KFR5_9MAGN</name>
<dbReference type="EMBL" id="JBBNAF010000004">
    <property type="protein sequence ID" value="KAK9150799.1"/>
    <property type="molecule type" value="Genomic_DNA"/>
</dbReference>
<dbReference type="Gene3D" id="3.90.640.10">
    <property type="entry name" value="Actin, Chain A, domain 4"/>
    <property type="match status" value="1"/>
</dbReference>
<keyword evidence="1" id="KW-0547">Nucleotide-binding</keyword>
<keyword evidence="2" id="KW-0067">ATP-binding</keyword>
<dbReference type="Proteomes" id="UP001420932">
    <property type="component" value="Unassembled WGS sequence"/>
</dbReference>
<comment type="caution">
    <text evidence="4">The sequence shown here is derived from an EMBL/GenBank/DDBJ whole genome shotgun (WGS) entry which is preliminary data.</text>
</comment>
<sequence>MLVLENPAEGWSCHDIVGKGGGSLLASSLARGGGPPLLPEGSLLGGPIKRKGRPPPTHHNPRASTQGNDGGPKNIDKYANPHLPRSKSLFLKLPNFLSLVNEVMVVAMSSSEPTLKRVWSLPCWDLTETSKRDDGIDLLKDNQALQRLTGTAEKAKMDLSSLTQSNIRAVDPLSSVSNGINE</sequence>
<dbReference type="GO" id="GO:0140662">
    <property type="term" value="F:ATP-dependent protein folding chaperone"/>
    <property type="evidence" value="ECO:0007669"/>
    <property type="project" value="InterPro"/>
</dbReference>
<reference evidence="4 5" key="1">
    <citation type="submission" date="2024-01" db="EMBL/GenBank/DDBJ databases">
        <title>Genome assemblies of Stephania.</title>
        <authorList>
            <person name="Yang L."/>
        </authorList>
    </citation>
    <scope>NUCLEOTIDE SEQUENCE [LARGE SCALE GENOMIC DNA]</scope>
    <source>
        <strain evidence="4">YNDBR</strain>
        <tissue evidence="4">Leaf</tissue>
    </source>
</reference>
<organism evidence="4 5">
    <name type="scientific">Stephania yunnanensis</name>
    <dbReference type="NCBI Taxonomy" id="152371"/>
    <lineage>
        <taxon>Eukaryota</taxon>
        <taxon>Viridiplantae</taxon>
        <taxon>Streptophyta</taxon>
        <taxon>Embryophyta</taxon>
        <taxon>Tracheophyta</taxon>
        <taxon>Spermatophyta</taxon>
        <taxon>Magnoliopsida</taxon>
        <taxon>Ranunculales</taxon>
        <taxon>Menispermaceae</taxon>
        <taxon>Menispermoideae</taxon>
        <taxon>Cissampelideae</taxon>
        <taxon>Stephania</taxon>
    </lineage>
</organism>
<dbReference type="InterPro" id="IPR013126">
    <property type="entry name" value="Hsp_70_fam"/>
</dbReference>
<evidence type="ECO:0000256" key="2">
    <source>
        <dbReference type="ARBA" id="ARBA00022840"/>
    </source>
</evidence>
<accession>A0AAP0KFR5</accession>
<protein>
    <submittedName>
        <fullName evidence="4">Uncharacterized protein</fullName>
    </submittedName>
</protein>
<evidence type="ECO:0000256" key="3">
    <source>
        <dbReference type="SAM" id="MobiDB-lite"/>
    </source>
</evidence>
<dbReference type="AlphaFoldDB" id="A0AAP0KFR5"/>
<proteinExistence type="predicted"/>
<feature type="region of interest" description="Disordered" evidence="3">
    <location>
        <begin position="36"/>
        <end position="79"/>
    </location>
</feature>
<evidence type="ECO:0000256" key="1">
    <source>
        <dbReference type="ARBA" id="ARBA00022741"/>
    </source>
</evidence>
<evidence type="ECO:0000313" key="4">
    <source>
        <dbReference type="EMBL" id="KAK9150799.1"/>
    </source>
</evidence>
<evidence type="ECO:0000313" key="5">
    <source>
        <dbReference type="Proteomes" id="UP001420932"/>
    </source>
</evidence>
<gene>
    <name evidence="4" type="ORF">Syun_009108</name>
</gene>
<keyword evidence="5" id="KW-1185">Reference proteome</keyword>